<dbReference type="InterPro" id="IPR043129">
    <property type="entry name" value="ATPase_NBD"/>
</dbReference>
<dbReference type="AlphaFoldDB" id="A0A4Q7VQ36"/>
<dbReference type="Gene3D" id="3.90.640.10">
    <property type="entry name" value="Actin, Chain A, domain 4"/>
    <property type="match status" value="1"/>
</dbReference>
<dbReference type="Proteomes" id="UP000293398">
    <property type="component" value="Unassembled WGS sequence"/>
</dbReference>
<keyword evidence="5" id="KW-1185">Reference proteome</keyword>
<comment type="caution">
    <text evidence="4">The sequence shown here is derived from an EMBL/GenBank/DDBJ whole genome shotgun (WGS) entry which is preliminary data.</text>
</comment>
<dbReference type="RefSeq" id="WP_130302996.1">
    <property type="nucleotide sequence ID" value="NZ_SHKO01000001.1"/>
</dbReference>
<dbReference type="InterPro" id="IPR018181">
    <property type="entry name" value="Heat_shock_70_CS"/>
</dbReference>
<sequence>MKYFVGIDLGTTNSAICSYDGSEARIWKSPEQNDVTPSAIYIDRRGNKYVGKRAYDFAPHSPDNSATLFKRLMGTSTPIQFSAIKQSKTPEECSAEVLKVLFGYLPEEIRNDPDTGTVITVPAAFNQMQKDATMQAASMAGLGKVALMQEPVAAVMSVMHARNSDGIFLIYDLGGGTLDVAIAENIGGRVNLLSHGGIAMCGGRDFDRVLLDSVVRPWLHEQFDLPEDFSVNPTFKSLIRLATWATERAKIELSARESTVISLSETEARVRDLNGTEIYIDIPLQRDIYDRLISERVDESIVATRKAIDSAGLSSHDVERIVFVGGPTNYKPLRDKIAFELGILGSIDVNPMTAVAQGASLFAESIDWSTQSRSRKGSRGQISLGSKLALSFNYIARTSDENASIAVQLTNTVEQGLEFQIDSIDTGWTSGRLTLKSGVTTKVFLTKAGENTFKVSVYDSIGRPISLEQDQIVITRTAATVEAIPASHSIGVEVLSKLGGRPVIEYLVRAGDSLPKKGKLVFKAAESLKARDAGSLNLKIWEGDIRDPISDNRAIGVLKISGSDFDDGVIPAGADLICDFELLDSGNLVLEVSVPCIGSTFHSEKNFYSTDDTRLDYSTAAALVIDEGKRTLTRIGEINAAIDSPKLHEARQKLESVVSLDPEETETEKSQEAMEKILAARILLDEVRMEHLSEIQQIDLNGIVVLFDEHVRQHAQQSEEATFDSQVRLVQKSIGEKNDDFERQLDRLKKMSFEILWRQDWFVVARFKWLISAPHRFSNQQRFNELVQMGMKFVREDDIKCLREVLAQLSTIQIGGGAEQAMTDVTNIITG</sequence>
<evidence type="ECO:0000256" key="2">
    <source>
        <dbReference type="ARBA" id="ARBA00022741"/>
    </source>
</evidence>
<protein>
    <submittedName>
        <fullName evidence="4">Molecular chaperone DnaK</fullName>
    </submittedName>
</protein>
<evidence type="ECO:0000313" key="5">
    <source>
        <dbReference type="Proteomes" id="UP000293398"/>
    </source>
</evidence>
<dbReference type="GO" id="GO:0005524">
    <property type="term" value="F:ATP binding"/>
    <property type="evidence" value="ECO:0007669"/>
    <property type="project" value="UniProtKB-KW"/>
</dbReference>
<dbReference type="OrthoDB" id="9766019at2"/>
<dbReference type="PANTHER" id="PTHR19375">
    <property type="entry name" value="HEAT SHOCK PROTEIN 70KDA"/>
    <property type="match status" value="1"/>
</dbReference>
<dbReference type="Gene3D" id="3.30.420.40">
    <property type="match status" value="2"/>
</dbReference>
<evidence type="ECO:0000256" key="1">
    <source>
        <dbReference type="ARBA" id="ARBA00007381"/>
    </source>
</evidence>
<name>A0A4Q7VQ36_9BURK</name>
<dbReference type="CDD" id="cd24029">
    <property type="entry name" value="ASKHA_NBD_HSP70_DnaK_HscA_HscC"/>
    <property type="match status" value="1"/>
</dbReference>
<dbReference type="PRINTS" id="PR00301">
    <property type="entry name" value="HEATSHOCK70"/>
</dbReference>
<comment type="similarity">
    <text evidence="1">Belongs to the heat shock protein 70 family.</text>
</comment>
<organism evidence="4 5">
    <name type="scientific">Advenella incenata</name>
    <dbReference type="NCBI Taxonomy" id="267800"/>
    <lineage>
        <taxon>Bacteria</taxon>
        <taxon>Pseudomonadati</taxon>
        <taxon>Pseudomonadota</taxon>
        <taxon>Betaproteobacteria</taxon>
        <taxon>Burkholderiales</taxon>
        <taxon>Alcaligenaceae</taxon>
    </lineage>
</organism>
<dbReference type="InterPro" id="IPR013126">
    <property type="entry name" value="Hsp_70_fam"/>
</dbReference>
<keyword evidence="3" id="KW-0067">ATP-binding</keyword>
<dbReference type="EMBL" id="SHKO01000001">
    <property type="protein sequence ID" value="RZT98268.1"/>
    <property type="molecule type" value="Genomic_DNA"/>
</dbReference>
<proteinExistence type="inferred from homology"/>
<evidence type="ECO:0000313" key="4">
    <source>
        <dbReference type="EMBL" id="RZT98268.1"/>
    </source>
</evidence>
<evidence type="ECO:0000256" key="3">
    <source>
        <dbReference type="ARBA" id="ARBA00022840"/>
    </source>
</evidence>
<accession>A0A4Q7VQ36</accession>
<dbReference type="Pfam" id="PF00012">
    <property type="entry name" value="HSP70"/>
    <property type="match status" value="1"/>
</dbReference>
<dbReference type="GO" id="GO:0140662">
    <property type="term" value="F:ATP-dependent protein folding chaperone"/>
    <property type="evidence" value="ECO:0007669"/>
    <property type="project" value="InterPro"/>
</dbReference>
<dbReference type="SUPFAM" id="SSF53067">
    <property type="entry name" value="Actin-like ATPase domain"/>
    <property type="match status" value="2"/>
</dbReference>
<reference evidence="4 5" key="1">
    <citation type="submission" date="2019-02" db="EMBL/GenBank/DDBJ databases">
        <title>Genomic Encyclopedia of Type Strains, Phase IV (KMG-IV): sequencing the most valuable type-strain genomes for metagenomic binning, comparative biology and taxonomic classification.</title>
        <authorList>
            <person name="Goeker M."/>
        </authorList>
    </citation>
    <scope>NUCLEOTIDE SEQUENCE [LARGE SCALE GENOMIC DNA]</scope>
    <source>
        <strain evidence="4 5">DSM 23814</strain>
    </source>
</reference>
<keyword evidence="2" id="KW-0547">Nucleotide-binding</keyword>
<dbReference type="PROSITE" id="PS00297">
    <property type="entry name" value="HSP70_1"/>
    <property type="match status" value="1"/>
</dbReference>
<gene>
    <name evidence="4" type="ORF">EV681_0044</name>
</gene>